<feature type="domain" description="R3H" evidence="3">
    <location>
        <begin position="308"/>
        <end position="371"/>
    </location>
</feature>
<dbReference type="Proteomes" id="UP001145021">
    <property type="component" value="Unassembled WGS sequence"/>
</dbReference>
<feature type="compositionally biased region" description="Basic and acidic residues" evidence="1">
    <location>
        <begin position="276"/>
        <end position="285"/>
    </location>
</feature>
<dbReference type="SMART" id="SM00443">
    <property type="entry name" value="G_patch"/>
    <property type="match status" value="1"/>
</dbReference>
<dbReference type="PANTHER" id="PTHR14195">
    <property type="entry name" value="G PATCH DOMAIN CONTAINING PROTEIN 2"/>
    <property type="match status" value="1"/>
</dbReference>
<dbReference type="Pfam" id="PF01585">
    <property type="entry name" value="G-patch"/>
    <property type="match status" value="1"/>
</dbReference>
<feature type="region of interest" description="Disordered" evidence="1">
    <location>
        <begin position="28"/>
        <end position="49"/>
    </location>
</feature>
<dbReference type="Pfam" id="PF01424">
    <property type="entry name" value="R3H"/>
    <property type="match status" value="1"/>
</dbReference>
<dbReference type="GO" id="GO:0003676">
    <property type="term" value="F:nucleic acid binding"/>
    <property type="evidence" value="ECO:0007669"/>
    <property type="project" value="UniProtKB-UniRule"/>
</dbReference>
<evidence type="ECO:0000259" key="2">
    <source>
        <dbReference type="PROSITE" id="PS50174"/>
    </source>
</evidence>
<feature type="region of interest" description="Disordered" evidence="1">
    <location>
        <begin position="93"/>
        <end position="144"/>
    </location>
</feature>
<feature type="region of interest" description="Disordered" evidence="1">
    <location>
        <begin position="246"/>
        <end position="310"/>
    </location>
</feature>
<feature type="region of interest" description="Disordered" evidence="1">
    <location>
        <begin position="356"/>
        <end position="376"/>
    </location>
</feature>
<evidence type="ECO:0000256" key="1">
    <source>
        <dbReference type="SAM" id="MobiDB-lite"/>
    </source>
</evidence>
<name>A0A9W8CID0_9FUNG</name>
<dbReference type="CDD" id="cd02325">
    <property type="entry name" value="R3H"/>
    <property type="match status" value="1"/>
</dbReference>
<evidence type="ECO:0000313" key="5">
    <source>
        <dbReference type="Proteomes" id="UP001145021"/>
    </source>
</evidence>
<dbReference type="AlphaFoldDB" id="A0A9W8CID0"/>
<protein>
    <submittedName>
        <fullName evidence="4">Squalene synthetase-like protein</fullName>
    </submittedName>
</protein>
<organism evidence="4 5">
    <name type="scientific">Coemansia asiatica</name>
    <dbReference type="NCBI Taxonomy" id="1052880"/>
    <lineage>
        <taxon>Eukaryota</taxon>
        <taxon>Fungi</taxon>
        <taxon>Fungi incertae sedis</taxon>
        <taxon>Zoopagomycota</taxon>
        <taxon>Kickxellomycotina</taxon>
        <taxon>Kickxellomycetes</taxon>
        <taxon>Kickxellales</taxon>
        <taxon>Kickxellaceae</taxon>
        <taxon>Coemansia</taxon>
    </lineage>
</organism>
<dbReference type="InterPro" id="IPR036867">
    <property type="entry name" value="R3H_dom_sf"/>
</dbReference>
<dbReference type="PROSITE" id="PS50174">
    <property type="entry name" value="G_PATCH"/>
    <property type="match status" value="1"/>
</dbReference>
<feature type="region of interest" description="Disordered" evidence="1">
    <location>
        <begin position="398"/>
        <end position="495"/>
    </location>
</feature>
<dbReference type="Gene3D" id="3.30.1370.50">
    <property type="entry name" value="R3H-like domain"/>
    <property type="match status" value="1"/>
</dbReference>
<feature type="compositionally biased region" description="Basic residues" evidence="1">
    <location>
        <begin position="416"/>
        <end position="426"/>
    </location>
</feature>
<dbReference type="SUPFAM" id="SSF82708">
    <property type="entry name" value="R3H domain"/>
    <property type="match status" value="1"/>
</dbReference>
<keyword evidence="5" id="KW-1185">Reference proteome</keyword>
<evidence type="ECO:0000313" key="4">
    <source>
        <dbReference type="EMBL" id="KAJ1642965.1"/>
    </source>
</evidence>
<dbReference type="InterPro" id="IPR051189">
    <property type="entry name" value="Splicing_assoc_domain"/>
</dbReference>
<gene>
    <name evidence="4" type="primary">SQS1</name>
    <name evidence="4" type="ORF">LPJ64_005209</name>
</gene>
<reference evidence="4" key="1">
    <citation type="submission" date="2022-07" db="EMBL/GenBank/DDBJ databases">
        <title>Phylogenomic reconstructions and comparative analyses of Kickxellomycotina fungi.</title>
        <authorList>
            <person name="Reynolds N.K."/>
            <person name="Stajich J.E."/>
            <person name="Barry K."/>
            <person name="Grigoriev I.V."/>
            <person name="Crous P."/>
            <person name="Smith M.E."/>
        </authorList>
    </citation>
    <scope>NUCLEOTIDE SEQUENCE</scope>
    <source>
        <strain evidence="4">NBRC 105413</strain>
    </source>
</reference>
<evidence type="ECO:0000259" key="3">
    <source>
        <dbReference type="PROSITE" id="PS51061"/>
    </source>
</evidence>
<feature type="compositionally biased region" description="Polar residues" evidence="1">
    <location>
        <begin position="129"/>
        <end position="138"/>
    </location>
</feature>
<proteinExistence type="predicted"/>
<feature type="compositionally biased region" description="Basic and acidic residues" evidence="1">
    <location>
        <begin position="112"/>
        <end position="123"/>
    </location>
</feature>
<accession>A0A9W8CID0</accession>
<dbReference type="InterPro" id="IPR001374">
    <property type="entry name" value="R3H_dom"/>
</dbReference>
<dbReference type="SMART" id="SM00393">
    <property type="entry name" value="R3H"/>
    <property type="match status" value="1"/>
</dbReference>
<feature type="domain" description="G-patch" evidence="2">
    <location>
        <begin position="452"/>
        <end position="495"/>
    </location>
</feature>
<feature type="compositionally biased region" description="Basic residues" evidence="1">
    <location>
        <begin position="100"/>
        <end position="111"/>
    </location>
</feature>
<sequence length="495" mass="54341">MDQNLFFIDTKGSSELEVTTATSSRQIRVVGPRADHKSAKKKENKGDSQQFQIITDDIAVTSAHTLTHESGSNSRDKNICKHNKMNGLNEQFLDLDVGKGRGKGKGRNQRKKNWEANKKKEASRGYYNNGGQQSSKNVSPGFDYEDYADDALDDYIDNIDEKELAQLLEGSVENANGCGYGYATRDIGGNSDSDTMLSDQIDDIDDPLDYNEKILQMMLGSSEAGFDNGDSSDDEYDEDGIPVSLDLEALSGPGKRTLPKSKNKGHGHRQSGQNIKDFKALDRAKSRNSHATQKNKSKAHDGRGPSAGFDPRTVIRRLDMLLKSEDLDSIWLQPMNKYERQIVHILAREYNIKSKSHGNGDRRTPVLTLTPRSHRPDNRRRINRLLLLFDEGGLVPDLWSGPQASSRDGSGFARSGKGKQGSKGKQKSANGQKGSAQMHGKAVAHSAPAVGDSNVGHKMLKQMGWQPGQGLGANEEGRSTPVEVMFRAGRRGLGA</sequence>
<dbReference type="PROSITE" id="PS51061">
    <property type="entry name" value="R3H"/>
    <property type="match status" value="1"/>
</dbReference>
<dbReference type="InterPro" id="IPR000467">
    <property type="entry name" value="G_patch_dom"/>
</dbReference>
<feature type="compositionally biased region" description="Basic residues" evidence="1">
    <location>
        <begin position="257"/>
        <end position="269"/>
    </location>
</feature>
<comment type="caution">
    <text evidence="4">The sequence shown here is derived from an EMBL/GenBank/DDBJ whole genome shotgun (WGS) entry which is preliminary data.</text>
</comment>
<dbReference type="EMBL" id="JANBOH010000312">
    <property type="protein sequence ID" value="KAJ1642965.1"/>
    <property type="molecule type" value="Genomic_DNA"/>
</dbReference>